<dbReference type="OMA" id="CYAFLEG"/>
<dbReference type="Pfam" id="PF00808">
    <property type="entry name" value="CBFD_NFYB_HMF"/>
    <property type="match status" value="1"/>
</dbReference>
<evidence type="ECO:0000256" key="2">
    <source>
        <dbReference type="ARBA" id="ARBA00023242"/>
    </source>
</evidence>
<evidence type="ECO:0000313" key="5">
    <source>
        <dbReference type="EnsemblMetazoa" id="XP_014254885.1"/>
    </source>
</evidence>
<keyword evidence="2" id="KW-0539">Nucleus</keyword>
<feature type="compositionally biased region" description="Basic residues" evidence="3">
    <location>
        <begin position="22"/>
        <end position="33"/>
    </location>
</feature>
<name>A0A8I6S7W0_CIMLE</name>
<dbReference type="GO" id="GO:0006261">
    <property type="term" value="P:DNA-templated DNA replication"/>
    <property type="evidence" value="ECO:0007669"/>
    <property type="project" value="TreeGrafter"/>
</dbReference>
<evidence type="ECO:0000256" key="3">
    <source>
        <dbReference type="SAM" id="MobiDB-lite"/>
    </source>
</evidence>
<dbReference type="InterPro" id="IPR003958">
    <property type="entry name" value="CBFA_NFYB_domain"/>
</dbReference>
<sequence length="114" mass="12675">MEEEEVMEQTPNQDEGDEVPKKAVKFKTPPRNKPARLPLGRIKQIIKMDPDVSLVSSESVFLITKATELFIESLSKDAYTHLAVTKMKTILGRHVDSAIASSDALTFLEGALDF</sequence>
<dbReference type="CDD" id="cd22929">
    <property type="entry name" value="HFD_POLE4-like"/>
    <property type="match status" value="1"/>
</dbReference>
<dbReference type="AlphaFoldDB" id="A0A8I6S7W0"/>
<proteinExistence type="predicted"/>
<evidence type="ECO:0000259" key="4">
    <source>
        <dbReference type="Pfam" id="PF00808"/>
    </source>
</evidence>
<dbReference type="PANTHER" id="PTHR10252">
    <property type="entry name" value="HISTONE-LIKE TRANSCRIPTION FACTOR CCAAT-RELATED"/>
    <property type="match status" value="1"/>
</dbReference>
<dbReference type="SUPFAM" id="SSF47113">
    <property type="entry name" value="Histone-fold"/>
    <property type="match status" value="1"/>
</dbReference>
<reference evidence="5" key="1">
    <citation type="submission" date="2022-01" db="UniProtKB">
        <authorList>
            <consortium name="EnsemblMetazoa"/>
        </authorList>
    </citation>
    <scope>IDENTIFICATION</scope>
</reference>
<evidence type="ECO:0000256" key="1">
    <source>
        <dbReference type="ARBA" id="ARBA00004123"/>
    </source>
</evidence>
<keyword evidence="6" id="KW-1185">Reference proteome</keyword>
<dbReference type="KEGG" id="clec:106669725"/>
<comment type="subcellular location">
    <subcellularLocation>
        <location evidence="1">Nucleus</location>
    </subcellularLocation>
</comment>
<dbReference type="GO" id="GO:0046982">
    <property type="term" value="F:protein heterodimerization activity"/>
    <property type="evidence" value="ECO:0007669"/>
    <property type="project" value="InterPro"/>
</dbReference>
<protein>
    <recommendedName>
        <fullName evidence="4">Transcription factor CBF/NF-Y/archaeal histone domain-containing protein</fullName>
    </recommendedName>
</protein>
<organism evidence="5 6">
    <name type="scientific">Cimex lectularius</name>
    <name type="common">Bed bug</name>
    <name type="synonym">Acanthia lectularia</name>
    <dbReference type="NCBI Taxonomy" id="79782"/>
    <lineage>
        <taxon>Eukaryota</taxon>
        <taxon>Metazoa</taxon>
        <taxon>Ecdysozoa</taxon>
        <taxon>Arthropoda</taxon>
        <taxon>Hexapoda</taxon>
        <taxon>Insecta</taxon>
        <taxon>Pterygota</taxon>
        <taxon>Neoptera</taxon>
        <taxon>Paraneoptera</taxon>
        <taxon>Hemiptera</taxon>
        <taxon>Heteroptera</taxon>
        <taxon>Panheteroptera</taxon>
        <taxon>Cimicomorpha</taxon>
        <taxon>Cimicidae</taxon>
        <taxon>Cimex</taxon>
    </lineage>
</organism>
<dbReference type="Proteomes" id="UP000494040">
    <property type="component" value="Unassembled WGS sequence"/>
</dbReference>
<dbReference type="PANTHER" id="PTHR10252:SF79">
    <property type="entry name" value="DNA POLYMERASE EPSILON SUBUNIT 4"/>
    <property type="match status" value="1"/>
</dbReference>
<dbReference type="Gene3D" id="1.10.20.10">
    <property type="entry name" value="Histone, subunit A"/>
    <property type="match status" value="1"/>
</dbReference>
<gene>
    <name evidence="5" type="primary">106669725</name>
</gene>
<accession>A0A8I6S7W0</accession>
<dbReference type="InterPro" id="IPR009072">
    <property type="entry name" value="Histone-fold"/>
</dbReference>
<evidence type="ECO:0000313" key="6">
    <source>
        <dbReference type="Proteomes" id="UP000494040"/>
    </source>
</evidence>
<dbReference type="GO" id="GO:0008622">
    <property type="term" value="C:epsilon DNA polymerase complex"/>
    <property type="evidence" value="ECO:0007669"/>
    <property type="project" value="TreeGrafter"/>
</dbReference>
<dbReference type="InterPro" id="IPR050568">
    <property type="entry name" value="Transcr_DNA_Rep_Reg"/>
</dbReference>
<feature type="region of interest" description="Disordered" evidence="3">
    <location>
        <begin position="1"/>
        <end position="33"/>
    </location>
</feature>
<dbReference type="EnsemblMetazoa" id="XM_014399399.2">
    <property type="protein sequence ID" value="XP_014254885.1"/>
    <property type="gene ID" value="LOC106669725"/>
</dbReference>
<feature type="domain" description="Transcription factor CBF/NF-Y/archaeal histone" evidence="4">
    <location>
        <begin position="35"/>
        <end position="99"/>
    </location>
</feature>
<dbReference type="OrthoDB" id="636685at2759"/>